<dbReference type="STRING" id="1120920.SAMN03080599_02077"/>
<dbReference type="InterPro" id="IPR011059">
    <property type="entry name" value="Metal-dep_hydrolase_composite"/>
</dbReference>
<dbReference type="InterPro" id="IPR033932">
    <property type="entry name" value="YtcJ-like"/>
</dbReference>
<dbReference type="Gene3D" id="3.20.20.140">
    <property type="entry name" value="Metal-dependent hydrolases"/>
    <property type="match status" value="1"/>
</dbReference>
<dbReference type="Gene3D" id="3.10.310.70">
    <property type="match status" value="1"/>
</dbReference>
<dbReference type="RefSeq" id="WP_092591206.1">
    <property type="nucleotide sequence ID" value="NZ_FMWL01000010.1"/>
</dbReference>
<dbReference type="AlphaFoldDB" id="A0A1G5S3B8"/>
<sequence length="515" mass="57907">MTKDLLIHNARCLTMVETRVYDWVHILGDKINDLGNGDDYKKHITKTTVQIDAQGGSVLPGFIDSHFHVVQAALNALSLDLSEVTSFEEIGKLVKEKNRANPGKAIHGIQLDRNRLREKAFPDRNVLDKLCNDVPLLIDSIDYQVSMLNTYALLYYKIPFTLEGIHFDQKKMPTGVITHFANARLRENILNDIPSTLRVKAVENFLKCVLKNGITTIHAMEGGRLYSDKDADFIYEYADHFDIDLVLYYQTMDVQKVVSLGLKRIAGGMYLDGTFNARTAALFHDYTDAPGNRGSLNVTQEELNQFVLECYQNRLQLALYAVGGRAIEQAITAHEFASHKTGVLGLRHRLEHVELPSEEQIKRAKNLGIIFSMSPSYESIWGGQGKMYEARLGQRCLITNPFREITDQEVLICGGSDCDVTPADPIQGIHAAVNHPVKRHRLNVYEAIKLFTTNAAFAIFEESRKGTIEIGKLADLVILSQDIIRCSEAQIKDIRVRNTIKKGRVVFSAEGQDKC</sequence>
<gene>
    <name evidence="2" type="ORF">SAMN03080599_02077</name>
</gene>
<reference evidence="2 3" key="1">
    <citation type="submission" date="2016-10" db="EMBL/GenBank/DDBJ databases">
        <authorList>
            <person name="de Groot N.N."/>
        </authorList>
    </citation>
    <scope>NUCLEOTIDE SEQUENCE [LARGE SCALE GENOMIC DNA]</scope>
    <source>
        <strain evidence="2 3">DSM 2784</strain>
    </source>
</reference>
<protein>
    <recommendedName>
        <fullName evidence="1">Amidohydrolase 3 domain-containing protein</fullName>
    </recommendedName>
</protein>
<dbReference type="GO" id="GO:0016810">
    <property type="term" value="F:hydrolase activity, acting on carbon-nitrogen (but not peptide) bonds"/>
    <property type="evidence" value="ECO:0007669"/>
    <property type="project" value="InterPro"/>
</dbReference>
<feature type="domain" description="Amidohydrolase 3" evidence="1">
    <location>
        <begin position="51"/>
        <end position="507"/>
    </location>
</feature>
<dbReference type="PANTHER" id="PTHR22642:SF22">
    <property type="entry name" value="EXOENZYMES REGULATORY PROTEIN AEPA"/>
    <property type="match status" value="1"/>
</dbReference>
<proteinExistence type="predicted"/>
<dbReference type="InterPro" id="IPR032466">
    <property type="entry name" value="Metal_Hydrolase"/>
</dbReference>
<organism evidence="2 3">
    <name type="scientific">Acidaminobacter hydrogenoformans DSM 2784</name>
    <dbReference type="NCBI Taxonomy" id="1120920"/>
    <lineage>
        <taxon>Bacteria</taxon>
        <taxon>Bacillati</taxon>
        <taxon>Bacillota</taxon>
        <taxon>Clostridia</taxon>
        <taxon>Peptostreptococcales</taxon>
        <taxon>Acidaminobacteraceae</taxon>
        <taxon>Acidaminobacter</taxon>
    </lineage>
</organism>
<evidence type="ECO:0000259" key="1">
    <source>
        <dbReference type="Pfam" id="PF07969"/>
    </source>
</evidence>
<dbReference type="InterPro" id="IPR013108">
    <property type="entry name" value="Amidohydro_3"/>
</dbReference>
<evidence type="ECO:0000313" key="3">
    <source>
        <dbReference type="Proteomes" id="UP000199208"/>
    </source>
</evidence>
<evidence type="ECO:0000313" key="2">
    <source>
        <dbReference type="EMBL" id="SCZ80049.1"/>
    </source>
</evidence>
<accession>A0A1G5S3B8</accession>
<dbReference type="EMBL" id="FMWL01000010">
    <property type="protein sequence ID" value="SCZ80049.1"/>
    <property type="molecule type" value="Genomic_DNA"/>
</dbReference>
<dbReference type="SUPFAM" id="SSF51556">
    <property type="entry name" value="Metallo-dependent hydrolases"/>
    <property type="match status" value="1"/>
</dbReference>
<name>A0A1G5S3B8_9FIRM</name>
<dbReference type="Proteomes" id="UP000199208">
    <property type="component" value="Unassembled WGS sequence"/>
</dbReference>
<dbReference type="Gene3D" id="2.30.40.10">
    <property type="entry name" value="Urease, subunit C, domain 1"/>
    <property type="match status" value="1"/>
</dbReference>
<dbReference type="SUPFAM" id="SSF51338">
    <property type="entry name" value="Composite domain of metallo-dependent hydrolases"/>
    <property type="match status" value="1"/>
</dbReference>
<dbReference type="PANTHER" id="PTHR22642">
    <property type="entry name" value="IMIDAZOLONEPROPIONASE"/>
    <property type="match status" value="1"/>
</dbReference>
<keyword evidence="3" id="KW-1185">Reference proteome</keyword>
<dbReference type="OrthoDB" id="9767366at2"/>
<dbReference type="CDD" id="cd01300">
    <property type="entry name" value="YtcJ_like"/>
    <property type="match status" value="1"/>
</dbReference>
<dbReference type="Pfam" id="PF07969">
    <property type="entry name" value="Amidohydro_3"/>
    <property type="match status" value="1"/>
</dbReference>